<dbReference type="EMBL" id="FR854077">
    <property type="protein sequence ID" value="CCA82556.1"/>
    <property type="molecule type" value="Genomic_DNA"/>
</dbReference>
<feature type="region of interest" description="Disordered" evidence="1">
    <location>
        <begin position="1"/>
        <end position="26"/>
    </location>
</feature>
<protein>
    <submittedName>
        <fullName evidence="2">Conserved hypothethical protein</fullName>
    </submittedName>
</protein>
<evidence type="ECO:0000313" key="2">
    <source>
        <dbReference type="EMBL" id="CCA82556.1"/>
    </source>
</evidence>
<dbReference type="AlphaFoldDB" id="G2ZU38"/>
<reference evidence="2" key="2">
    <citation type="submission" date="2011-04" db="EMBL/GenBank/DDBJ databases">
        <authorList>
            <person name="Genoscope - CEA"/>
        </authorList>
    </citation>
    <scope>NUCLEOTIDE SEQUENCE</scope>
    <source>
        <strain evidence="2">R229</strain>
    </source>
</reference>
<sequence>MRREKFAPAAIGSNRPGWRETTTAPEAGTAGKDYRVAVFGGVAQYADTASA</sequence>
<gene>
    <name evidence="2" type="ORF">BDB_mp10162</name>
</gene>
<evidence type="ECO:0000256" key="1">
    <source>
        <dbReference type="SAM" id="MobiDB-lite"/>
    </source>
</evidence>
<proteinExistence type="predicted"/>
<accession>G2ZU38</accession>
<organism evidence="2">
    <name type="scientific">blood disease bacterium R229</name>
    <dbReference type="NCBI Taxonomy" id="741978"/>
    <lineage>
        <taxon>Bacteria</taxon>
        <taxon>Pseudomonadati</taxon>
        <taxon>Pseudomonadota</taxon>
        <taxon>Betaproteobacteria</taxon>
        <taxon>Burkholderiales</taxon>
        <taxon>Burkholderiaceae</taxon>
        <taxon>Ralstonia</taxon>
        <taxon>Ralstonia solanacearum species complex</taxon>
    </lineage>
</organism>
<name>G2ZU38_9RALS</name>
<reference evidence="2" key="1">
    <citation type="journal article" date="2011" name="PLoS ONE">
        <title>Ralstonia syzygii, the Blood Disease Bacterium and some Asian R. solanacearum strains form a single genomic species despite divergent lifestyles.</title>
        <authorList>
            <person name="Remenant B."/>
            <person name="de Cambiaire J.C."/>
            <person name="Cellier G."/>
            <person name="Jacobs J.M."/>
            <person name="Mangenot S."/>
            <person name="Barbe V."/>
            <person name="Lajus A."/>
            <person name="Vallenet D."/>
            <person name="Medigue C."/>
            <person name="Fegan M."/>
            <person name="Allen C."/>
            <person name="Prior P."/>
        </authorList>
    </citation>
    <scope>NUCLEOTIDE SEQUENCE</scope>
    <source>
        <strain evidence="2">R229</strain>
    </source>
</reference>